<gene>
    <name evidence="3" type="ORF">CONPUDRAFT_82336</name>
</gene>
<dbReference type="SMART" id="SM00327">
    <property type="entry name" value="VWA"/>
    <property type="match status" value="1"/>
</dbReference>
<dbReference type="EMBL" id="JH711578">
    <property type="protein sequence ID" value="EIW81351.1"/>
    <property type="molecule type" value="Genomic_DNA"/>
</dbReference>
<dbReference type="OrthoDB" id="2343366at2759"/>
<feature type="compositionally biased region" description="Polar residues" evidence="1">
    <location>
        <begin position="43"/>
        <end position="60"/>
    </location>
</feature>
<sequence>MADDFVPANVFGSSAGGGSMDSTSPSSRETDKDKNNSPDDPMASTTLLGGTSKAASTQAIDSDDDDLYMDIVDAEESGWQKLPSSSTGGDNPLSSHVIADDPPMDTGVDAKRVPLGAGKASSAAQDLDLSHSIKGLYRILDLISEQGSGGGLVDKIIISQDTLQAFANDVQPGSFTSLTKVDFKLLDNVLVKPLGIYGDKRAIAEYLERVGAVGNDISTQLLKKEDERGSGSPSLRSGLYILRVSAAQLEDNRVYVIYWPEDTTWDDNAISSVRRNRITFMRYLSKICDQTMALMSGEYAQAIVWKETEDDDTYMDSDDEGSERMYAFEVCKTNEQEESVKVRPGFTTPSYSIMGIQERPDGMPEDLNMIQPRLIYGEAVQGLITACYKPAKEQVESFNDRPMNKTRLENFINDRGIRLSFDDLDPRSVVNVLECNLKARCPPLCRKFNNEKTQSRQQISSDFEREKSEALDRLTQDLPRVTQSLRDLMIDEILKEFPTLERERLQQSPSTSKEDIVEGVSLETISAMYSRAQSIFEKARIDKQLETLGNQLHGEKEKVLVVAYLFDTHEGLDEKKQVELVDMILHNDDIKRIRKVWVDLSKGNRVDEKSRGLINGFISSLKALVPTFDASPTGEDTFKDAINEARRTLDSEFVANLGTIASRWPVLEEAVDAVTSSIYDHFNGHLRKLSTKYAHETLHIQQEDCAKWLNAKQTAREEQAERDLCSVFISELNQHFANVSSKQEFHVQMVVDDNSPYSRNRSFRFTGYIATTEDPKIEYSVYPMHLTTEERHNIQLDPSFIPTPRPGLAHSFSLPMGNDIIYLQFLENEDLLFITSDRMGNVQVYCEPLDALERAINHVRYKKQLSHDKIGDDFLITFNESKQTLAVFESQKLQLHIFVFDEGARALKASGSTINLAPWYDGTVTIRHACFICGDEEVLLVDSNARGRIFSLLTMQFRPASLQFASMPTAIQSSPDGSCFLAFIPQDSSFRITAYHWATFGSNEGTQLAINDLGLDDDCVLTSFGSRNSVHLMKLDTDPQNCRSFALDITRKSTEFTFRAKGGTAASSTEKGNGTLHNCLVDCHSDVWTRFPVLPAVQRQAITRASSRHSKSLTFVSDFGQRRFEPHFSELIQTFERTTRKLSGNELRSIAVTSITFNDFYAALGDISSFQTSEFRAGEWLVELLCLIPIHLAVTKDNRFIPLKDGVFSPELEKSLLGAEVGRIVDALSFGWYESIFQSYMASKPVKVVSSMGEQSVGKSFMLNHLADTSFAGSAMRTTEGVWMSVAPTEDALIVALDFEGVHSIERSAQEDTLLVLFNTAISNLVLFRNNFALSRDITGLFQSFQSSSTVLDPAANPMLFQSTLVIIIKDVVDSDKMEITREFSLKFHKIVQDEQESNFISRLHGGKLDIIPWPVIESKEFYKLFPKLKKRLDQQNVTHQTAGQFLHTAKTLMAKLKANDWGALSHTMASHRALLLRAMLSNALESGFIENGAEKEPLKNLDTDEFIAFNDTPAVFSVSSGDSGREARLAALERTWVRFSDRQHVADEEWLEGLASHLNQLLSLRIDRVRDWISSNLARFQAVSHESMEELKREFENSTVDMRSNIQLCGGQCVSCHLQCIQSRLHQGLHDCKTDHKCTHDCNFCEDEDKMCGMNAGHPGKHICVVASHLCGEPCDFSGKQGCLEACTKVIDHEDDEHRCAAPVHACGKPCDLEGIGLPDGSAYSCPGTCSVSSDREHTQHRCETRMCPISCLLCKRLCSHADHLHGLHRGAIHLCGQEHSCNCICSRQGICEIDTAPLSIEATFTGRHETFQYTKYSQVNKRLKCVKPIPAGATEHTGDHTHSMDSNVIHFCEKRCEHCGYFCTQPLGHPQPEHETRHGSMSQTRWAIDGDEGTTIEVEGRRYAANDDGAPMMCNLVCQSMGRHTHFSYCRSATAAECAGNDQIQHISKRMNPDPNRPKDFITHGLFWGRSGFKDPYSREEQANFAKCDAMCGGPEHTAPGAMPSYCTLPMFHPPRDPTTAPATGYVSSDGHMFTCRNPVVLQQAFHVIFAIDRSGSMGSTDRTPLRDTPTSAQISRNSNNRLGAVLSAVYSFWAARHAAITAGGHQANMRRDSYSVILFESDISTALVNDFGSSPEQLLNMLLPYRARGGTNFTGAIRQAQAIMEGHWSTERTPVVVFLSDGECHIEDTVTQDLCRSAIRLGKPVSLQTVSFGPDRASMSLRRMAQIAADAQATAQRDPLAPAAASIISAFSQALDSVQLADTFLGIAESLKKQRGSLIN</sequence>
<dbReference type="RefSeq" id="XP_007768717.1">
    <property type="nucleotide sequence ID" value="XM_007770527.1"/>
</dbReference>
<evidence type="ECO:0000256" key="1">
    <source>
        <dbReference type="SAM" id="MobiDB-lite"/>
    </source>
</evidence>
<accession>A0A5M3MS23</accession>
<evidence type="ECO:0000313" key="4">
    <source>
        <dbReference type="Proteomes" id="UP000053558"/>
    </source>
</evidence>
<dbReference type="InterPro" id="IPR036465">
    <property type="entry name" value="vWFA_dom_sf"/>
</dbReference>
<dbReference type="PROSITE" id="PS50234">
    <property type="entry name" value="VWFA"/>
    <property type="match status" value="1"/>
</dbReference>
<protein>
    <recommendedName>
        <fullName evidence="2">VWFA domain-containing protein</fullName>
    </recommendedName>
</protein>
<feature type="domain" description="VWFA" evidence="2">
    <location>
        <begin position="2049"/>
        <end position="2267"/>
    </location>
</feature>
<evidence type="ECO:0000313" key="3">
    <source>
        <dbReference type="EMBL" id="EIW81351.1"/>
    </source>
</evidence>
<keyword evidence="4" id="KW-1185">Reference proteome</keyword>
<dbReference type="Pfam" id="PF02263">
    <property type="entry name" value="GBP"/>
    <property type="match status" value="1"/>
</dbReference>
<dbReference type="InterPro" id="IPR027417">
    <property type="entry name" value="P-loop_NTPase"/>
</dbReference>
<dbReference type="Proteomes" id="UP000053558">
    <property type="component" value="Unassembled WGS sequence"/>
</dbReference>
<dbReference type="Pfam" id="PF13519">
    <property type="entry name" value="VWA_2"/>
    <property type="match status" value="1"/>
</dbReference>
<name>A0A5M3MS23_CONPW</name>
<dbReference type="OMA" id="PEDTTWD"/>
<dbReference type="InterPro" id="IPR002035">
    <property type="entry name" value="VWF_A"/>
</dbReference>
<dbReference type="GO" id="GO:0005525">
    <property type="term" value="F:GTP binding"/>
    <property type="evidence" value="ECO:0007669"/>
    <property type="project" value="InterPro"/>
</dbReference>
<dbReference type="PANTHER" id="PTHR22796:SF1">
    <property type="entry name" value="VWFA DOMAIN-CONTAINING PROTEIN"/>
    <property type="match status" value="1"/>
</dbReference>
<dbReference type="CDD" id="cd00198">
    <property type="entry name" value="vWFA"/>
    <property type="match status" value="1"/>
</dbReference>
<dbReference type="Gene3D" id="3.40.50.300">
    <property type="entry name" value="P-loop containing nucleotide triphosphate hydrolases"/>
    <property type="match status" value="1"/>
</dbReference>
<dbReference type="SUPFAM" id="SSF52540">
    <property type="entry name" value="P-loop containing nucleoside triphosphate hydrolases"/>
    <property type="match status" value="1"/>
</dbReference>
<dbReference type="GeneID" id="19210406"/>
<dbReference type="KEGG" id="cput:CONPUDRAFT_82336"/>
<comment type="caution">
    <text evidence="3">The sequence shown here is derived from an EMBL/GenBank/DDBJ whole genome shotgun (WGS) entry which is preliminary data.</text>
</comment>
<organism evidence="3 4">
    <name type="scientific">Coniophora puteana (strain RWD-64-598)</name>
    <name type="common">Brown rot fungus</name>
    <dbReference type="NCBI Taxonomy" id="741705"/>
    <lineage>
        <taxon>Eukaryota</taxon>
        <taxon>Fungi</taxon>
        <taxon>Dikarya</taxon>
        <taxon>Basidiomycota</taxon>
        <taxon>Agaricomycotina</taxon>
        <taxon>Agaricomycetes</taxon>
        <taxon>Agaricomycetidae</taxon>
        <taxon>Boletales</taxon>
        <taxon>Coniophorineae</taxon>
        <taxon>Coniophoraceae</taxon>
        <taxon>Coniophora</taxon>
    </lineage>
</organism>
<dbReference type="GO" id="GO:0003924">
    <property type="term" value="F:GTPase activity"/>
    <property type="evidence" value="ECO:0007669"/>
    <property type="project" value="InterPro"/>
</dbReference>
<dbReference type="PANTHER" id="PTHR22796">
    <property type="entry name" value="URG4-RELATED"/>
    <property type="match status" value="1"/>
</dbReference>
<evidence type="ECO:0000259" key="2">
    <source>
        <dbReference type="PROSITE" id="PS50234"/>
    </source>
</evidence>
<dbReference type="SUPFAM" id="SSF53300">
    <property type="entry name" value="vWA-like"/>
    <property type="match status" value="1"/>
</dbReference>
<feature type="region of interest" description="Disordered" evidence="1">
    <location>
        <begin position="1"/>
        <end position="61"/>
    </location>
</feature>
<proteinExistence type="predicted"/>
<reference evidence="4" key="1">
    <citation type="journal article" date="2012" name="Science">
        <title>The Paleozoic origin of enzymatic lignin decomposition reconstructed from 31 fungal genomes.</title>
        <authorList>
            <person name="Floudas D."/>
            <person name="Binder M."/>
            <person name="Riley R."/>
            <person name="Barry K."/>
            <person name="Blanchette R.A."/>
            <person name="Henrissat B."/>
            <person name="Martinez A.T."/>
            <person name="Otillar R."/>
            <person name="Spatafora J.W."/>
            <person name="Yadav J.S."/>
            <person name="Aerts A."/>
            <person name="Benoit I."/>
            <person name="Boyd A."/>
            <person name="Carlson A."/>
            <person name="Copeland A."/>
            <person name="Coutinho P.M."/>
            <person name="de Vries R.P."/>
            <person name="Ferreira P."/>
            <person name="Findley K."/>
            <person name="Foster B."/>
            <person name="Gaskell J."/>
            <person name="Glotzer D."/>
            <person name="Gorecki P."/>
            <person name="Heitman J."/>
            <person name="Hesse C."/>
            <person name="Hori C."/>
            <person name="Igarashi K."/>
            <person name="Jurgens J.A."/>
            <person name="Kallen N."/>
            <person name="Kersten P."/>
            <person name="Kohler A."/>
            <person name="Kuees U."/>
            <person name="Kumar T.K.A."/>
            <person name="Kuo A."/>
            <person name="LaButti K."/>
            <person name="Larrondo L.F."/>
            <person name="Lindquist E."/>
            <person name="Ling A."/>
            <person name="Lombard V."/>
            <person name="Lucas S."/>
            <person name="Lundell T."/>
            <person name="Martin R."/>
            <person name="McLaughlin D.J."/>
            <person name="Morgenstern I."/>
            <person name="Morin E."/>
            <person name="Murat C."/>
            <person name="Nagy L.G."/>
            <person name="Nolan M."/>
            <person name="Ohm R.A."/>
            <person name="Patyshakuliyeva A."/>
            <person name="Rokas A."/>
            <person name="Ruiz-Duenas F.J."/>
            <person name="Sabat G."/>
            <person name="Salamov A."/>
            <person name="Samejima M."/>
            <person name="Schmutz J."/>
            <person name="Slot J.C."/>
            <person name="St John F."/>
            <person name="Stenlid J."/>
            <person name="Sun H."/>
            <person name="Sun S."/>
            <person name="Syed K."/>
            <person name="Tsang A."/>
            <person name="Wiebenga A."/>
            <person name="Young D."/>
            <person name="Pisabarro A."/>
            <person name="Eastwood D.C."/>
            <person name="Martin F."/>
            <person name="Cullen D."/>
            <person name="Grigoriev I.V."/>
            <person name="Hibbett D.S."/>
        </authorList>
    </citation>
    <scope>NUCLEOTIDE SEQUENCE [LARGE SCALE GENOMIC DNA]</scope>
    <source>
        <strain evidence="4">RWD-64-598 SS2</strain>
    </source>
</reference>
<dbReference type="Gene3D" id="3.40.50.410">
    <property type="entry name" value="von Willebrand factor, type A domain"/>
    <property type="match status" value="1"/>
</dbReference>
<feature type="compositionally biased region" description="Basic and acidic residues" evidence="1">
    <location>
        <begin position="28"/>
        <end position="37"/>
    </location>
</feature>
<dbReference type="InterPro" id="IPR015894">
    <property type="entry name" value="Guanylate-bd_N"/>
</dbReference>